<dbReference type="Pfam" id="PF01321">
    <property type="entry name" value="Creatinase_N"/>
    <property type="match status" value="1"/>
</dbReference>
<reference evidence="3 4" key="1">
    <citation type="journal article" date="2015" name="Stand. Genomic Sci.">
        <title>Genomic Encyclopedia of Bacterial and Archaeal Type Strains, Phase III: the genomes of soil and plant-associated and newly described type strains.</title>
        <authorList>
            <person name="Whitman W.B."/>
            <person name="Woyke T."/>
            <person name="Klenk H.P."/>
            <person name="Zhou Y."/>
            <person name="Lilburn T.G."/>
            <person name="Beck B.J."/>
            <person name="De Vos P."/>
            <person name="Vandamme P."/>
            <person name="Eisen J.A."/>
            <person name="Garrity G."/>
            <person name="Hugenholtz P."/>
            <person name="Kyrpides N.C."/>
        </authorList>
    </citation>
    <scope>NUCLEOTIDE SEQUENCE [LARGE SCALE GENOMIC DNA]</scope>
    <source>
        <strain evidence="3 4">RF6</strain>
    </source>
</reference>
<name>A0A4Q7TQN5_9MICO</name>
<dbReference type="SUPFAM" id="SSF55920">
    <property type="entry name" value="Creatinase/aminopeptidase"/>
    <property type="match status" value="1"/>
</dbReference>
<dbReference type="InterPro" id="IPR050659">
    <property type="entry name" value="Peptidase_M24B"/>
</dbReference>
<dbReference type="InterPro" id="IPR036005">
    <property type="entry name" value="Creatinase/aminopeptidase-like"/>
</dbReference>
<dbReference type="AlphaFoldDB" id="A0A4Q7TQN5"/>
<dbReference type="GO" id="GO:0004177">
    <property type="term" value="F:aminopeptidase activity"/>
    <property type="evidence" value="ECO:0007669"/>
    <property type="project" value="UniProtKB-KW"/>
</dbReference>
<dbReference type="InterPro" id="IPR029149">
    <property type="entry name" value="Creatin/AminoP/Spt16_N"/>
</dbReference>
<feature type="domain" description="Creatinase N-terminal" evidence="2">
    <location>
        <begin position="34"/>
        <end position="183"/>
    </location>
</feature>
<dbReference type="Gene3D" id="3.40.350.10">
    <property type="entry name" value="Creatinase/prolidase N-terminal domain"/>
    <property type="match status" value="1"/>
</dbReference>
<comment type="caution">
    <text evidence="3">The sequence shown here is derived from an EMBL/GenBank/DDBJ whole genome shotgun (WGS) entry which is preliminary data.</text>
</comment>
<gene>
    <name evidence="3" type="ORF">EV139_2559</name>
</gene>
<evidence type="ECO:0000259" key="2">
    <source>
        <dbReference type="Pfam" id="PF01321"/>
    </source>
</evidence>
<proteinExistence type="predicted"/>
<dbReference type="PANTHER" id="PTHR46112">
    <property type="entry name" value="AMINOPEPTIDASE"/>
    <property type="match status" value="1"/>
</dbReference>
<evidence type="ECO:0000313" key="4">
    <source>
        <dbReference type="Proteomes" id="UP000291832"/>
    </source>
</evidence>
<protein>
    <submittedName>
        <fullName evidence="3">Xaa-Pro aminopeptidase</fullName>
    </submittedName>
</protein>
<evidence type="ECO:0000259" key="1">
    <source>
        <dbReference type="Pfam" id="PF00557"/>
    </source>
</evidence>
<dbReference type="InterPro" id="IPR000994">
    <property type="entry name" value="Pept_M24"/>
</dbReference>
<dbReference type="EMBL" id="SHKI01000006">
    <property type="protein sequence ID" value="RZT62853.1"/>
    <property type="molecule type" value="Genomic_DNA"/>
</dbReference>
<dbReference type="CDD" id="cd01066">
    <property type="entry name" value="APP_MetAP"/>
    <property type="match status" value="1"/>
</dbReference>
<feature type="domain" description="Peptidase M24" evidence="1">
    <location>
        <begin position="191"/>
        <end position="387"/>
    </location>
</feature>
<evidence type="ECO:0000313" key="3">
    <source>
        <dbReference type="EMBL" id="RZT62853.1"/>
    </source>
</evidence>
<keyword evidence="3" id="KW-0645">Protease</keyword>
<sequence>MLDPSITRFLAEQQEQISGTEPHVAFSAEEYASRLAKLQRAMAEDGVDTLVLSSPEAQSWLHGLALRWYKANGPRDWRPLTCTVVRVDAGYILFEGVEHTEMIRRTSAATDVRLLPRYERNGMLRFIVSEIAAEGWVNGSRVGIELYSAIPNPAVSKMIEGALLDAGAHVVDATLTARRVRMIKSAAEIAAVKRAAAICDAGLLHLADVLRPGMTELDAHGELIRGLSAAGGEPAGLHQVAFVGLAALGVYHEISGRRVITEDDFLDVDPCGVYKRYHSNRSQLYTFKEPPRAAVELLKILTGGFDILLNRARPGVRIGDVNAELYAYYRDAGVFELNSSVWIGGYEMGIAFPPDWVGEWKFTVVGGQDDDRTFESGMVANFESMCGIGLLDTFVIEDEQTSLLSKLPHEIMVVGI</sequence>
<dbReference type="SUPFAM" id="SSF53092">
    <property type="entry name" value="Creatinase/prolidase N-terminal domain"/>
    <property type="match status" value="1"/>
</dbReference>
<keyword evidence="4" id="KW-1185">Reference proteome</keyword>
<keyword evidence="3" id="KW-0031">Aminopeptidase</keyword>
<dbReference type="Gene3D" id="3.90.230.10">
    <property type="entry name" value="Creatinase/methionine aminopeptidase superfamily"/>
    <property type="match status" value="1"/>
</dbReference>
<organism evidence="3 4">
    <name type="scientific">Leucobacter luti</name>
    <dbReference type="NCBI Taxonomy" id="340320"/>
    <lineage>
        <taxon>Bacteria</taxon>
        <taxon>Bacillati</taxon>
        <taxon>Actinomycetota</taxon>
        <taxon>Actinomycetes</taxon>
        <taxon>Micrococcales</taxon>
        <taxon>Microbacteriaceae</taxon>
        <taxon>Leucobacter</taxon>
    </lineage>
</organism>
<dbReference type="Pfam" id="PF00557">
    <property type="entry name" value="Peptidase_M24"/>
    <property type="match status" value="1"/>
</dbReference>
<dbReference type="PANTHER" id="PTHR46112:SF2">
    <property type="entry name" value="XAA-PRO AMINOPEPTIDASE P-RELATED"/>
    <property type="match status" value="1"/>
</dbReference>
<dbReference type="OrthoDB" id="9761809at2"/>
<dbReference type="RefSeq" id="WP_130454720.1">
    <property type="nucleotide sequence ID" value="NZ_QYAG01000002.1"/>
</dbReference>
<dbReference type="InterPro" id="IPR000587">
    <property type="entry name" value="Creatinase_N"/>
</dbReference>
<keyword evidence="3" id="KW-0378">Hydrolase</keyword>
<dbReference type="Proteomes" id="UP000291832">
    <property type="component" value="Unassembled WGS sequence"/>
</dbReference>
<accession>A0A4Q7TQN5</accession>